<feature type="transmembrane region" description="Helical" evidence="6">
    <location>
        <begin position="361"/>
        <end position="380"/>
    </location>
</feature>
<dbReference type="AlphaFoldDB" id="A0A8K1FFM9"/>
<dbReference type="GO" id="GO:0016020">
    <property type="term" value="C:membrane"/>
    <property type="evidence" value="ECO:0007669"/>
    <property type="project" value="UniProtKB-SubCell"/>
</dbReference>
<dbReference type="Proteomes" id="UP000794436">
    <property type="component" value="Unassembled WGS sequence"/>
</dbReference>
<comment type="caution">
    <text evidence="8">The sequence shown here is derived from an EMBL/GenBank/DDBJ whole genome shotgun (WGS) entry which is preliminary data.</text>
</comment>
<feature type="transmembrane region" description="Helical" evidence="6">
    <location>
        <begin position="230"/>
        <end position="253"/>
    </location>
</feature>
<evidence type="ECO:0000256" key="1">
    <source>
        <dbReference type="ARBA" id="ARBA00004141"/>
    </source>
</evidence>
<reference evidence="8" key="1">
    <citation type="submission" date="2019-03" db="EMBL/GenBank/DDBJ databases">
        <title>Long read genome sequence of the mycoparasitic Pythium oligandrum ATCC 38472 isolated from sugarbeet rhizosphere.</title>
        <authorList>
            <person name="Gaulin E."/>
        </authorList>
    </citation>
    <scope>NUCLEOTIDE SEQUENCE</scope>
    <source>
        <strain evidence="8">ATCC 38472_TT</strain>
    </source>
</reference>
<evidence type="ECO:0000259" key="7">
    <source>
        <dbReference type="Pfam" id="PF00892"/>
    </source>
</evidence>
<dbReference type="SUPFAM" id="SSF103481">
    <property type="entry name" value="Multidrug resistance efflux transporter EmrE"/>
    <property type="match status" value="3"/>
</dbReference>
<evidence type="ECO:0000256" key="4">
    <source>
        <dbReference type="ARBA" id="ARBA00023136"/>
    </source>
</evidence>
<feature type="domain" description="EamA" evidence="7">
    <location>
        <begin position="114"/>
        <end position="246"/>
    </location>
</feature>
<keyword evidence="4 6" id="KW-0472">Membrane</keyword>
<dbReference type="EMBL" id="SPLM01000108">
    <property type="protein sequence ID" value="TMW60721.1"/>
    <property type="molecule type" value="Genomic_DNA"/>
</dbReference>
<feature type="transmembrane region" description="Helical" evidence="6">
    <location>
        <begin position="503"/>
        <end position="521"/>
    </location>
</feature>
<feature type="transmembrane region" description="Helical" evidence="6">
    <location>
        <begin position="480"/>
        <end position="497"/>
    </location>
</feature>
<feature type="domain" description="EamA" evidence="7">
    <location>
        <begin position="391"/>
        <end position="520"/>
    </location>
</feature>
<feature type="transmembrane region" description="Helical" evidence="6">
    <location>
        <begin position="296"/>
        <end position="316"/>
    </location>
</feature>
<feature type="transmembrane region" description="Helical" evidence="6">
    <location>
        <begin position="328"/>
        <end position="349"/>
    </location>
</feature>
<sequence>MPLRPVEAAIDATEDIATKAPEFPRHSQAEHDPKVHTFNDFDKQGEYPSDEEDDEVVDEKKDVRRPLLQELKVTRTSSKKKMKGVVASSSSSKSETMVPVTSTTGANLGLKRLKGLGYILAAAFTFSLMSTCIKYATRLASSHTVSFWRTLIAGVMNYALVRYYKADLPMRPEDRSIIFWRCLLGTVTFAFSFYAISKMALSDATVIIFTSPVMTFVLGAVFLGEPVERIDIIGAVVSYVGVLFVARPAFLFPPEEGEVSKGRDTLALICAMAAAATQAGVFILMRKLQEVHFLAINHFLSVVGVVFSLIVLLVLGEPLALPSHVGTILAVLGSATLSCVGLICLAIGLQLEQAGVASVMRYFDVIFVFIWDVVFLGQVVNGYSVLGAGIIIFCAVVIASFVCILMRKLNEVHYLSQSLYLCLFGIVFSIITLWVIDGPMTIPSGLDVQLALFASAALSCIGVITLTIGFQHEKAEIGSVMRYFDVIFVFVWDSIFLGERVNGYSILGACIIIAGAVFIALRRSQVKK</sequence>
<dbReference type="InterPro" id="IPR000620">
    <property type="entry name" value="EamA_dom"/>
</dbReference>
<feature type="compositionally biased region" description="Acidic residues" evidence="5">
    <location>
        <begin position="48"/>
        <end position="57"/>
    </location>
</feature>
<proteinExistence type="predicted"/>
<evidence type="ECO:0000256" key="2">
    <source>
        <dbReference type="ARBA" id="ARBA00022692"/>
    </source>
</evidence>
<dbReference type="InterPro" id="IPR037185">
    <property type="entry name" value="EmrE-like"/>
</dbReference>
<evidence type="ECO:0000313" key="8">
    <source>
        <dbReference type="EMBL" id="TMW60721.1"/>
    </source>
</evidence>
<evidence type="ECO:0000256" key="3">
    <source>
        <dbReference type="ARBA" id="ARBA00022989"/>
    </source>
</evidence>
<feature type="compositionally biased region" description="Basic and acidic residues" evidence="5">
    <location>
        <begin position="22"/>
        <end position="45"/>
    </location>
</feature>
<comment type="subcellular location">
    <subcellularLocation>
        <location evidence="1">Membrane</location>
        <topology evidence="1">Multi-pass membrane protein</topology>
    </subcellularLocation>
</comment>
<dbReference type="PANTHER" id="PTHR22911">
    <property type="entry name" value="ACYL-MALONYL CONDENSING ENZYME-RELATED"/>
    <property type="match status" value="1"/>
</dbReference>
<dbReference type="PANTHER" id="PTHR22911:SF6">
    <property type="entry name" value="SOLUTE CARRIER FAMILY 35 MEMBER G1"/>
    <property type="match status" value="1"/>
</dbReference>
<organism evidence="8 9">
    <name type="scientific">Pythium oligandrum</name>
    <name type="common">Mycoparasitic fungus</name>
    <dbReference type="NCBI Taxonomy" id="41045"/>
    <lineage>
        <taxon>Eukaryota</taxon>
        <taxon>Sar</taxon>
        <taxon>Stramenopiles</taxon>
        <taxon>Oomycota</taxon>
        <taxon>Peronosporomycetes</taxon>
        <taxon>Pythiales</taxon>
        <taxon>Pythiaceae</taxon>
        <taxon>Pythium</taxon>
    </lineage>
</organism>
<feature type="region of interest" description="Disordered" evidence="5">
    <location>
        <begin position="1"/>
        <end position="61"/>
    </location>
</feature>
<dbReference type="Pfam" id="PF00892">
    <property type="entry name" value="EamA"/>
    <property type="match status" value="2"/>
</dbReference>
<gene>
    <name evidence="8" type="ORF">Poli38472_000763</name>
</gene>
<evidence type="ECO:0000313" key="9">
    <source>
        <dbReference type="Proteomes" id="UP000794436"/>
    </source>
</evidence>
<feature type="transmembrane region" description="Helical" evidence="6">
    <location>
        <begin position="116"/>
        <end position="136"/>
    </location>
</feature>
<keyword evidence="9" id="KW-1185">Reference proteome</keyword>
<evidence type="ECO:0000256" key="6">
    <source>
        <dbReference type="SAM" id="Phobius"/>
    </source>
</evidence>
<accession>A0A8K1FFM9</accession>
<feature type="transmembrane region" description="Helical" evidence="6">
    <location>
        <begin position="177"/>
        <end position="196"/>
    </location>
</feature>
<feature type="transmembrane region" description="Helical" evidence="6">
    <location>
        <begin position="448"/>
        <end position="468"/>
    </location>
</feature>
<keyword evidence="2 6" id="KW-0812">Transmembrane</keyword>
<feature type="transmembrane region" description="Helical" evidence="6">
    <location>
        <begin position="418"/>
        <end position="436"/>
    </location>
</feature>
<name>A0A8K1FFM9_PYTOL</name>
<feature type="transmembrane region" description="Helical" evidence="6">
    <location>
        <begin position="202"/>
        <end position="223"/>
    </location>
</feature>
<feature type="transmembrane region" description="Helical" evidence="6">
    <location>
        <begin position="148"/>
        <end position="165"/>
    </location>
</feature>
<dbReference type="OrthoDB" id="306876at2759"/>
<evidence type="ECO:0000256" key="5">
    <source>
        <dbReference type="SAM" id="MobiDB-lite"/>
    </source>
</evidence>
<keyword evidence="3 6" id="KW-1133">Transmembrane helix</keyword>
<feature type="transmembrane region" description="Helical" evidence="6">
    <location>
        <begin position="386"/>
        <end position="406"/>
    </location>
</feature>
<protein>
    <recommendedName>
        <fullName evidence="7">EamA domain-containing protein</fullName>
    </recommendedName>
</protein>
<feature type="transmembrane region" description="Helical" evidence="6">
    <location>
        <begin position="265"/>
        <end position="284"/>
    </location>
</feature>